<dbReference type="Proteomes" id="UP000326241">
    <property type="component" value="Unassembled WGS sequence"/>
</dbReference>
<evidence type="ECO:0000313" key="1">
    <source>
        <dbReference type="EMBL" id="VVN48601.1"/>
    </source>
</evidence>
<gene>
    <name evidence="1" type="ORF">PS624_06038</name>
</gene>
<organism evidence="1 2">
    <name type="scientific">Pseudomonas fluorescens</name>
    <dbReference type="NCBI Taxonomy" id="294"/>
    <lineage>
        <taxon>Bacteria</taxon>
        <taxon>Pseudomonadati</taxon>
        <taxon>Pseudomonadota</taxon>
        <taxon>Gammaproteobacteria</taxon>
        <taxon>Pseudomonadales</taxon>
        <taxon>Pseudomonadaceae</taxon>
        <taxon>Pseudomonas</taxon>
    </lineage>
</organism>
<sequence length="107" mass="11026">MPEEFGDGVADGFADASAEGVVLVGRGLAVRTGQADQTVLAVVAVFSDESLRATTTLADQVAEGVVVVMTIALHEQAVAFDLARAGTVLHQQVAGRVVGEAFRQFVA</sequence>
<evidence type="ECO:0000313" key="2">
    <source>
        <dbReference type="Proteomes" id="UP000326241"/>
    </source>
</evidence>
<protein>
    <submittedName>
        <fullName evidence="1">Uncharacterized protein</fullName>
    </submittedName>
</protein>
<name>A0A5E6Y961_PSEFL</name>
<proteinExistence type="predicted"/>
<accession>A0A5E6Y961</accession>
<reference evidence="1 2" key="1">
    <citation type="submission" date="2019-09" db="EMBL/GenBank/DDBJ databases">
        <authorList>
            <person name="Chandra G."/>
            <person name="Truman W A."/>
        </authorList>
    </citation>
    <scope>NUCLEOTIDE SEQUENCE [LARGE SCALE GENOMIC DNA]</scope>
    <source>
        <strain evidence="1">PS624</strain>
    </source>
</reference>
<dbReference type="AlphaFoldDB" id="A0A5E6Y961"/>
<dbReference type="EMBL" id="CABVGZ010000190">
    <property type="protein sequence ID" value="VVN48601.1"/>
    <property type="molecule type" value="Genomic_DNA"/>
</dbReference>